<feature type="compositionally biased region" description="Low complexity" evidence="1">
    <location>
        <begin position="19"/>
        <end position="39"/>
    </location>
</feature>
<keyword evidence="2" id="KW-0732">Signal</keyword>
<protein>
    <submittedName>
        <fullName evidence="3">Uncharacterized protein</fullName>
    </submittedName>
</protein>
<name>A0A177CBB0_9PLEO</name>
<feature type="compositionally biased region" description="Low complexity" evidence="1">
    <location>
        <begin position="156"/>
        <end position="165"/>
    </location>
</feature>
<dbReference type="Proteomes" id="UP000077069">
    <property type="component" value="Unassembled WGS sequence"/>
</dbReference>
<reference evidence="3 4" key="1">
    <citation type="submission" date="2016-05" db="EMBL/GenBank/DDBJ databases">
        <title>Comparative analysis of secretome profiles of manganese(II)-oxidizing ascomycete fungi.</title>
        <authorList>
            <consortium name="DOE Joint Genome Institute"/>
            <person name="Zeiner C.A."/>
            <person name="Purvine S.O."/>
            <person name="Zink E.M."/>
            <person name="Wu S."/>
            <person name="Pasa-Tolic L."/>
            <person name="Chaput D.L."/>
            <person name="Haridas S."/>
            <person name="Grigoriev I.V."/>
            <person name="Santelli C.M."/>
            <person name="Hansel C.M."/>
        </authorList>
    </citation>
    <scope>NUCLEOTIDE SEQUENCE [LARGE SCALE GENOMIC DNA]</scope>
    <source>
        <strain evidence="3 4">AP3s5-JAC2a</strain>
    </source>
</reference>
<feature type="compositionally biased region" description="Low complexity" evidence="1">
    <location>
        <begin position="128"/>
        <end position="146"/>
    </location>
</feature>
<dbReference type="GeneID" id="28766444"/>
<proteinExistence type="predicted"/>
<feature type="signal peptide" evidence="2">
    <location>
        <begin position="1"/>
        <end position="19"/>
    </location>
</feature>
<evidence type="ECO:0000313" key="4">
    <source>
        <dbReference type="Proteomes" id="UP000077069"/>
    </source>
</evidence>
<dbReference type="AlphaFoldDB" id="A0A177CBB0"/>
<gene>
    <name evidence="3" type="ORF">CC84DRAFT_1218043</name>
</gene>
<evidence type="ECO:0000256" key="2">
    <source>
        <dbReference type="SAM" id="SignalP"/>
    </source>
</evidence>
<sequence>MVNFTRLTCLLAIASLTSSQSLSSSAGSSKPSSATSRRSGIVKGSNRPVTSGVAAPTGGQTNSTSAPPDSLLPPLSLLDSKLRIRQIQHPQVETRVGPPLSGPVPGGTAAPLPSSDAPSATRRFTGISRRQQASSNASQGSSLPAKPSNPRPSGPPSSGVPSADPDVQEQKFSKLPPNFDSIARATPRATKAIAQFV</sequence>
<feature type="region of interest" description="Disordered" evidence="1">
    <location>
        <begin position="19"/>
        <end position="75"/>
    </location>
</feature>
<accession>A0A177CBB0</accession>
<keyword evidence="4" id="KW-1185">Reference proteome</keyword>
<evidence type="ECO:0000256" key="1">
    <source>
        <dbReference type="SAM" id="MobiDB-lite"/>
    </source>
</evidence>
<dbReference type="InParanoid" id="A0A177CBB0"/>
<feature type="region of interest" description="Disordered" evidence="1">
    <location>
        <begin position="90"/>
        <end position="183"/>
    </location>
</feature>
<feature type="compositionally biased region" description="Low complexity" evidence="1">
    <location>
        <begin position="106"/>
        <end position="120"/>
    </location>
</feature>
<evidence type="ECO:0000313" key="3">
    <source>
        <dbReference type="EMBL" id="OAG04606.1"/>
    </source>
</evidence>
<dbReference type="EMBL" id="KV441553">
    <property type="protein sequence ID" value="OAG04606.1"/>
    <property type="molecule type" value="Genomic_DNA"/>
</dbReference>
<dbReference type="RefSeq" id="XP_018034971.1">
    <property type="nucleotide sequence ID" value="XM_018182958.1"/>
</dbReference>
<organism evidence="3 4">
    <name type="scientific">Paraphaeosphaeria sporulosa</name>
    <dbReference type="NCBI Taxonomy" id="1460663"/>
    <lineage>
        <taxon>Eukaryota</taxon>
        <taxon>Fungi</taxon>
        <taxon>Dikarya</taxon>
        <taxon>Ascomycota</taxon>
        <taxon>Pezizomycotina</taxon>
        <taxon>Dothideomycetes</taxon>
        <taxon>Pleosporomycetidae</taxon>
        <taxon>Pleosporales</taxon>
        <taxon>Massarineae</taxon>
        <taxon>Didymosphaeriaceae</taxon>
        <taxon>Paraphaeosphaeria</taxon>
    </lineage>
</organism>
<feature type="chain" id="PRO_5008057970" evidence="2">
    <location>
        <begin position="20"/>
        <end position="197"/>
    </location>
</feature>